<keyword evidence="4" id="KW-1185">Reference proteome</keyword>
<dbReference type="Proteomes" id="UP000248926">
    <property type="component" value="Unassembled WGS sequence"/>
</dbReference>
<feature type="transmembrane region" description="Helical" evidence="1">
    <location>
        <begin position="263"/>
        <end position="286"/>
    </location>
</feature>
<feature type="transmembrane region" description="Helical" evidence="1">
    <location>
        <begin position="130"/>
        <end position="153"/>
    </location>
</feature>
<dbReference type="Pfam" id="PF13796">
    <property type="entry name" value="Sensor"/>
    <property type="match status" value="1"/>
</dbReference>
<feature type="domain" description="Putative sensor" evidence="2">
    <location>
        <begin position="111"/>
        <end position="301"/>
    </location>
</feature>
<keyword evidence="1" id="KW-1133">Transmembrane helix</keyword>
<sequence length="307" mass="34205">MNAPRTIAEYLRQLREALRGADPALIQDALYDAEEHLRAELAENPQRSEAEMLAHVVGSYGAPDEVADIYRDQEIKIQRALRPPPPPKRRSVLGRFFGVAADARTYGALFYMLLSLATGIFYFTWAVTGISLSASLSILIIGLPFIVLFFGSVRVLSLMEGRIVETMLGMRMPRRPVYPVQQLGLMKRIGRMFTDLHTWTTICYMWLMLPLGIVYFTLAVTLLSVSVAFIASPLALAVDRSQFGGLFLDGQPLINWGLGFHEVGWVDVTVLCMIGIVLLFATLHLARSLGIMHGHIAKVMLVPRDSE</sequence>
<evidence type="ECO:0000313" key="3">
    <source>
        <dbReference type="EMBL" id="RAO77663.1"/>
    </source>
</evidence>
<evidence type="ECO:0000259" key="2">
    <source>
        <dbReference type="Pfam" id="PF13796"/>
    </source>
</evidence>
<comment type="caution">
    <text evidence="3">The sequence shown here is derived from an EMBL/GenBank/DDBJ whole genome shotgun (WGS) entry which is preliminary data.</text>
</comment>
<protein>
    <recommendedName>
        <fullName evidence="2">Putative sensor domain-containing protein</fullName>
    </recommendedName>
</protein>
<accession>A0A328P8K6</accession>
<name>A0A328P8K6_9GAMM</name>
<dbReference type="Pfam" id="PF22564">
    <property type="entry name" value="HAAS"/>
    <property type="match status" value="1"/>
</dbReference>
<feature type="transmembrane region" description="Helical" evidence="1">
    <location>
        <begin position="105"/>
        <end position="124"/>
    </location>
</feature>
<proteinExistence type="predicted"/>
<gene>
    <name evidence="3" type="ORF">CA260_07310</name>
</gene>
<feature type="transmembrane region" description="Helical" evidence="1">
    <location>
        <begin position="213"/>
        <end position="238"/>
    </location>
</feature>
<keyword evidence="1" id="KW-0472">Membrane</keyword>
<keyword evidence="1" id="KW-0812">Transmembrane</keyword>
<organism evidence="3 4">
    <name type="scientific">Dyella jiangningensis</name>
    <dbReference type="NCBI Taxonomy" id="1379159"/>
    <lineage>
        <taxon>Bacteria</taxon>
        <taxon>Pseudomonadati</taxon>
        <taxon>Pseudomonadota</taxon>
        <taxon>Gammaproteobacteria</taxon>
        <taxon>Lysobacterales</taxon>
        <taxon>Rhodanobacteraceae</taxon>
        <taxon>Dyella</taxon>
    </lineage>
</organism>
<reference evidence="3 4" key="1">
    <citation type="journal article" date="2018" name="Genet. Mol. Biol.">
        <title>The genome sequence of Dyella jiangningensis FCAV SCS01 from a lignocellulose-decomposing microbial consortium metagenome reveals potential for biotechnological applications.</title>
        <authorList>
            <person name="Desiderato J.G."/>
            <person name="Alvarenga D.O."/>
            <person name="Constancio M.T.L."/>
            <person name="Alves L.M.C."/>
            <person name="Varani A.M."/>
        </authorList>
    </citation>
    <scope>NUCLEOTIDE SEQUENCE [LARGE SCALE GENOMIC DNA]</scope>
    <source>
        <strain evidence="3 4">FCAV SCS01</strain>
    </source>
</reference>
<dbReference type="AlphaFoldDB" id="A0A328P8K6"/>
<dbReference type="EMBL" id="NFZS01000001">
    <property type="protein sequence ID" value="RAO77663.1"/>
    <property type="molecule type" value="Genomic_DNA"/>
</dbReference>
<dbReference type="InterPro" id="IPR025828">
    <property type="entry name" value="Put_sensor_dom"/>
</dbReference>
<evidence type="ECO:0000313" key="4">
    <source>
        <dbReference type="Proteomes" id="UP000248926"/>
    </source>
</evidence>
<evidence type="ECO:0000256" key="1">
    <source>
        <dbReference type="SAM" id="Phobius"/>
    </source>
</evidence>
<dbReference type="RefSeq" id="WP_111981899.1">
    <property type="nucleotide sequence ID" value="NZ_NFZS01000001.1"/>
</dbReference>
<dbReference type="OrthoDB" id="6271694at2"/>